<protein>
    <recommendedName>
        <fullName evidence="3">Transposase</fullName>
    </recommendedName>
</protein>
<keyword evidence="2" id="KW-1185">Reference proteome</keyword>
<reference evidence="1 2" key="1">
    <citation type="submission" date="2016-01" db="EMBL/GenBank/DDBJ databases">
        <title>High potential of lignocellulose degradation of a new Verrucomicrobia species.</title>
        <authorList>
            <person name="Wang Y."/>
            <person name="Shi Y."/>
            <person name="Qiu Z."/>
            <person name="Liu S."/>
            <person name="Yang H."/>
        </authorList>
    </citation>
    <scope>NUCLEOTIDE SEQUENCE [LARGE SCALE GENOMIC DNA]</scope>
    <source>
        <strain evidence="1 2">TSB47</strain>
    </source>
</reference>
<name>A0A178IMD9_9BACT</name>
<dbReference type="EMBL" id="LRRQ01000046">
    <property type="protein sequence ID" value="OAM90851.1"/>
    <property type="molecule type" value="Genomic_DNA"/>
</dbReference>
<comment type="caution">
    <text evidence="1">The sequence shown here is derived from an EMBL/GenBank/DDBJ whole genome shotgun (WGS) entry which is preliminary data.</text>
</comment>
<dbReference type="AlphaFoldDB" id="A0A178IMD9"/>
<evidence type="ECO:0000313" key="1">
    <source>
        <dbReference type="EMBL" id="OAM90851.1"/>
    </source>
</evidence>
<evidence type="ECO:0000313" key="2">
    <source>
        <dbReference type="Proteomes" id="UP000078486"/>
    </source>
</evidence>
<proteinExistence type="predicted"/>
<gene>
    <name evidence="1" type="ORF">AW736_05980</name>
</gene>
<evidence type="ECO:0008006" key="3">
    <source>
        <dbReference type="Google" id="ProtNLM"/>
    </source>
</evidence>
<dbReference type="Proteomes" id="UP000078486">
    <property type="component" value="Unassembled WGS sequence"/>
</dbReference>
<sequence>MLRCEYAPRPARRVRSSLLDAFKDYLCERWLQHGLSAVRLHAEIVAQGYRGAARTVRQFIQSIKSEVFYRPRIRLSTIVAPKPCNEYIVVRWLSLRIGSLANR</sequence>
<accession>A0A178IMD9</accession>
<organism evidence="1 2">
    <name type="scientific">Termitidicoccus mucosus</name>
    <dbReference type="NCBI Taxonomy" id="1184151"/>
    <lineage>
        <taxon>Bacteria</taxon>
        <taxon>Pseudomonadati</taxon>
        <taxon>Verrucomicrobiota</taxon>
        <taxon>Opitutia</taxon>
        <taxon>Opitutales</taxon>
        <taxon>Opitutaceae</taxon>
        <taxon>Termitidicoccus</taxon>
    </lineage>
</organism>